<keyword evidence="4 7" id="KW-0812">Transmembrane</keyword>
<feature type="transmembrane region" description="Helical" evidence="7">
    <location>
        <begin position="131"/>
        <end position="150"/>
    </location>
</feature>
<dbReference type="PRINTS" id="PR01837">
    <property type="entry name" value="MGTCSAPBPROT"/>
</dbReference>
<keyword evidence="6 7" id="KW-0472">Membrane</keyword>
<evidence type="ECO:0000256" key="3">
    <source>
        <dbReference type="ARBA" id="ARBA00022475"/>
    </source>
</evidence>
<name>A0A285SVZ7_9BACL</name>
<proteinExistence type="inferred from homology"/>
<evidence type="ECO:0000256" key="7">
    <source>
        <dbReference type="SAM" id="Phobius"/>
    </source>
</evidence>
<keyword evidence="3" id="KW-1003">Cell membrane</keyword>
<feature type="transmembrane region" description="Helical" evidence="7">
    <location>
        <begin position="79"/>
        <end position="97"/>
    </location>
</feature>
<dbReference type="InterPro" id="IPR049177">
    <property type="entry name" value="MgtC_SapB_SrpB_YhiD_N"/>
</dbReference>
<evidence type="ECO:0000256" key="1">
    <source>
        <dbReference type="ARBA" id="ARBA00004651"/>
    </source>
</evidence>
<comment type="similarity">
    <text evidence="2">Belongs to the MgtC/SapB family.</text>
</comment>
<dbReference type="PANTHER" id="PTHR33778:SF4">
    <property type="entry name" value="PROTEIN SAPB"/>
    <property type="match status" value="1"/>
</dbReference>
<reference evidence="10" key="1">
    <citation type="submission" date="2017-08" db="EMBL/GenBank/DDBJ databases">
        <authorList>
            <person name="Varghese N."/>
            <person name="Submissions S."/>
        </authorList>
    </citation>
    <scope>NUCLEOTIDE SEQUENCE [LARGE SCALE GENOMIC DNA]</scope>
    <source>
        <strain evidence="10">JC22</strain>
    </source>
</reference>
<comment type="subcellular location">
    <subcellularLocation>
        <location evidence="1">Cell membrane</location>
        <topology evidence="1">Multi-pass membrane protein</topology>
    </subcellularLocation>
</comment>
<keyword evidence="5 7" id="KW-1133">Transmembrane helix</keyword>
<dbReference type="Pfam" id="PF02308">
    <property type="entry name" value="MgtC"/>
    <property type="match status" value="1"/>
</dbReference>
<feature type="transmembrane region" description="Helical" evidence="7">
    <location>
        <begin position="12"/>
        <end position="30"/>
    </location>
</feature>
<evidence type="ECO:0000256" key="6">
    <source>
        <dbReference type="ARBA" id="ARBA00023136"/>
    </source>
</evidence>
<keyword evidence="10" id="KW-1185">Reference proteome</keyword>
<protein>
    <submittedName>
        <fullName evidence="9">Putative Mg2+ transporter-C (MgtC) family protein</fullName>
    </submittedName>
</protein>
<sequence length="241" mass="26518">MDITILNEPFTFEVVIKLVVAATLSLIIGIERELKKKPVGLKTSLVIATFSCLLTIISIETAYSTPARDDINITMDPLRLAAQIVSGIGFLGAGVILRKGNDSITGLTTAAMIWGAAGIGIAVGAGFYIEAFATVVIVVIGIELFAPFLSKIGPKRLRMKELSLKARLSEEENIQNLLTFMKENEMYIEHIRIKDIPVSTEQVLFEVDIKFSTLFKKDTISIYTTLHTLPYVQKIEIENLG</sequence>
<feature type="transmembrane region" description="Helical" evidence="7">
    <location>
        <begin position="104"/>
        <end position="125"/>
    </location>
</feature>
<accession>A0A285SVZ7</accession>
<dbReference type="InterPro" id="IPR003416">
    <property type="entry name" value="MgtC/SapB/SrpB/YhiD_fam"/>
</dbReference>
<dbReference type="EMBL" id="OBMQ01000007">
    <property type="protein sequence ID" value="SOC12478.1"/>
    <property type="molecule type" value="Genomic_DNA"/>
</dbReference>
<dbReference type="Proteomes" id="UP000219636">
    <property type="component" value="Unassembled WGS sequence"/>
</dbReference>
<evidence type="ECO:0000259" key="8">
    <source>
        <dbReference type="Pfam" id="PF02308"/>
    </source>
</evidence>
<dbReference type="PANTHER" id="PTHR33778">
    <property type="entry name" value="PROTEIN MGTC"/>
    <property type="match status" value="1"/>
</dbReference>
<organism evidence="9 10">
    <name type="scientific">Ureibacillus xyleni</name>
    <dbReference type="NCBI Taxonomy" id="614648"/>
    <lineage>
        <taxon>Bacteria</taxon>
        <taxon>Bacillati</taxon>
        <taxon>Bacillota</taxon>
        <taxon>Bacilli</taxon>
        <taxon>Bacillales</taxon>
        <taxon>Caryophanaceae</taxon>
        <taxon>Ureibacillus</taxon>
    </lineage>
</organism>
<feature type="transmembrane region" description="Helical" evidence="7">
    <location>
        <begin position="39"/>
        <end position="59"/>
    </location>
</feature>
<evidence type="ECO:0000256" key="4">
    <source>
        <dbReference type="ARBA" id="ARBA00022692"/>
    </source>
</evidence>
<evidence type="ECO:0000313" key="9">
    <source>
        <dbReference type="EMBL" id="SOC12478.1"/>
    </source>
</evidence>
<evidence type="ECO:0000256" key="5">
    <source>
        <dbReference type="ARBA" id="ARBA00022989"/>
    </source>
</evidence>
<dbReference type="AlphaFoldDB" id="A0A285SVZ7"/>
<evidence type="ECO:0000256" key="2">
    <source>
        <dbReference type="ARBA" id="ARBA00009298"/>
    </source>
</evidence>
<feature type="domain" description="MgtC/SapB/SrpB/YhiD N-terminal" evidence="8">
    <location>
        <begin position="18"/>
        <end position="147"/>
    </location>
</feature>
<dbReference type="GO" id="GO:0005886">
    <property type="term" value="C:plasma membrane"/>
    <property type="evidence" value="ECO:0007669"/>
    <property type="project" value="UniProtKB-SubCell"/>
</dbReference>
<evidence type="ECO:0000313" key="10">
    <source>
        <dbReference type="Proteomes" id="UP000219636"/>
    </source>
</evidence>
<gene>
    <name evidence="9" type="ORF">SAMN05880501_1076</name>
</gene>